<organism evidence="2 3">
    <name type="scientific">Symbiodinium microadriaticum</name>
    <name type="common">Dinoflagellate</name>
    <name type="synonym">Zooxanthella microadriatica</name>
    <dbReference type="NCBI Taxonomy" id="2951"/>
    <lineage>
        <taxon>Eukaryota</taxon>
        <taxon>Sar</taxon>
        <taxon>Alveolata</taxon>
        <taxon>Dinophyceae</taxon>
        <taxon>Suessiales</taxon>
        <taxon>Symbiodiniaceae</taxon>
        <taxon>Symbiodinium</taxon>
    </lineage>
</organism>
<feature type="transmembrane region" description="Helical" evidence="1">
    <location>
        <begin position="6"/>
        <end position="25"/>
    </location>
</feature>
<name>A0A1Q9DNC2_SYMMI</name>
<evidence type="ECO:0000313" key="3">
    <source>
        <dbReference type="Proteomes" id="UP000186817"/>
    </source>
</evidence>
<keyword evidence="1" id="KW-0812">Transmembrane</keyword>
<sequence>MASHRHLYWWMCVGCVVLSVVLTAFPANRWSWHPQENSEESGSMDVNSINKGSFTVAVSAAFSEAECEELLRLAGPGEEALVSGNQGPGYFKEEVRVAKMYTVNPDDARFQWVFKRLWQIATETNRLHWKLGRLKFMEPLNLVSYTAAQQRDA</sequence>
<keyword evidence="1" id="KW-1133">Transmembrane helix</keyword>
<evidence type="ECO:0000313" key="2">
    <source>
        <dbReference type="EMBL" id="OLP96640.1"/>
    </source>
</evidence>
<accession>A0A1Q9DNC2</accession>
<keyword evidence="1" id="KW-0472">Membrane</keyword>
<dbReference type="AlphaFoldDB" id="A0A1Q9DNC2"/>
<dbReference type="Gene3D" id="2.60.120.620">
    <property type="entry name" value="q2cbj1_9rhob like domain"/>
    <property type="match status" value="1"/>
</dbReference>
<dbReference type="Proteomes" id="UP000186817">
    <property type="component" value="Unassembled WGS sequence"/>
</dbReference>
<keyword evidence="3" id="KW-1185">Reference proteome</keyword>
<evidence type="ECO:0000256" key="1">
    <source>
        <dbReference type="SAM" id="Phobius"/>
    </source>
</evidence>
<proteinExistence type="predicted"/>
<reference evidence="2 3" key="1">
    <citation type="submission" date="2016-02" db="EMBL/GenBank/DDBJ databases">
        <title>Genome analysis of coral dinoflagellate symbionts highlights evolutionary adaptations to a symbiotic lifestyle.</title>
        <authorList>
            <person name="Aranda M."/>
            <person name="Li Y."/>
            <person name="Liew Y.J."/>
            <person name="Baumgarten S."/>
            <person name="Simakov O."/>
            <person name="Wilson M."/>
            <person name="Piel J."/>
            <person name="Ashoor H."/>
            <person name="Bougouffa S."/>
            <person name="Bajic V.B."/>
            <person name="Ryu T."/>
            <person name="Ravasi T."/>
            <person name="Bayer T."/>
            <person name="Micklem G."/>
            <person name="Kim H."/>
            <person name="Bhak J."/>
            <person name="Lajeunesse T.C."/>
            <person name="Voolstra C.R."/>
        </authorList>
    </citation>
    <scope>NUCLEOTIDE SEQUENCE [LARGE SCALE GENOMIC DNA]</scope>
    <source>
        <strain evidence="2 3">CCMP2467</strain>
    </source>
</reference>
<comment type="caution">
    <text evidence="2">The sequence shown here is derived from an EMBL/GenBank/DDBJ whole genome shotgun (WGS) entry which is preliminary data.</text>
</comment>
<protein>
    <submittedName>
        <fullName evidence="2">Uncharacterized protein</fullName>
    </submittedName>
</protein>
<dbReference type="EMBL" id="LSRX01000459">
    <property type="protein sequence ID" value="OLP96640.1"/>
    <property type="molecule type" value="Genomic_DNA"/>
</dbReference>
<gene>
    <name evidence="2" type="ORF">AK812_SmicGene21082</name>
</gene>
<dbReference type="OrthoDB" id="434806at2759"/>